<gene>
    <name evidence="2" type="ORF">ACJDT4_16655</name>
</gene>
<accession>A0ABW8TJQ4</accession>
<reference evidence="2 3" key="1">
    <citation type="submission" date="2024-11" db="EMBL/GenBank/DDBJ databases">
        <authorList>
            <person name="Heng Y.C."/>
            <person name="Lim A.C.H."/>
            <person name="Lee J.K.Y."/>
            <person name="Kittelmann S."/>
        </authorList>
    </citation>
    <scope>NUCLEOTIDE SEQUENCE [LARGE SCALE GENOMIC DNA]</scope>
    <source>
        <strain evidence="2 3">WILCCON 0114</strain>
    </source>
</reference>
<comment type="caution">
    <text evidence="2">The sequence shown here is derived from an EMBL/GenBank/DDBJ whole genome shotgun (WGS) entry which is preliminary data.</text>
</comment>
<feature type="compositionally biased region" description="Basic and acidic residues" evidence="1">
    <location>
        <begin position="21"/>
        <end position="41"/>
    </location>
</feature>
<protein>
    <submittedName>
        <fullName evidence="2">Uncharacterized protein</fullName>
    </submittedName>
</protein>
<evidence type="ECO:0000256" key="1">
    <source>
        <dbReference type="SAM" id="MobiDB-lite"/>
    </source>
</evidence>
<feature type="compositionally biased region" description="Basic residues" evidence="1">
    <location>
        <begin position="1"/>
        <end position="10"/>
    </location>
</feature>
<organism evidence="2 3">
    <name type="scientific">Clostridium neuense</name>
    <dbReference type="NCBI Taxonomy" id="1728934"/>
    <lineage>
        <taxon>Bacteria</taxon>
        <taxon>Bacillati</taxon>
        <taxon>Bacillota</taxon>
        <taxon>Clostridia</taxon>
        <taxon>Eubacteriales</taxon>
        <taxon>Clostridiaceae</taxon>
        <taxon>Clostridium</taxon>
    </lineage>
</organism>
<proteinExistence type="predicted"/>
<keyword evidence="3" id="KW-1185">Reference proteome</keyword>
<dbReference type="RefSeq" id="WP_406788704.1">
    <property type="nucleotide sequence ID" value="NZ_JBJIAA010000014.1"/>
</dbReference>
<feature type="region of interest" description="Disordered" evidence="1">
    <location>
        <begin position="1"/>
        <end position="41"/>
    </location>
</feature>
<dbReference type="Proteomes" id="UP001623592">
    <property type="component" value="Unassembled WGS sequence"/>
</dbReference>
<dbReference type="EMBL" id="JBJIAA010000014">
    <property type="protein sequence ID" value="MFL0252052.1"/>
    <property type="molecule type" value="Genomic_DNA"/>
</dbReference>
<sequence length="41" mass="4931">MGRKNSKGKRKELTDFSYLLNKDEKENNDDNKIEEKDDKKE</sequence>
<evidence type="ECO:0000313" key="3">
    <source>
        <dbReference type="Proteomes" id="UP001623592"/>
    </source>
</evidence>
<name>A0ABW8TJQ4_9CLOT</name>
<evidence type="ECO:0000313" key="2">
    <source>
        <dbReference type="EMBL" id="MFL0252052.1"/>
    </source>
</evidence>